<proteinExistence type="predicted"/>
<evidence type="ECO:0000313" key="2">
    <source>
        <dbReference type="Proteomes" id="UP001234989"/>
    </source>
</evidence>
<reference evidence="1" key="1">
    <citation type="submission" date="2023-08" db="EMBL/GenBank/DDBJ databases">
        <title>A de novo genome assembly of Solanum verrucosum Schlechtendal, a Mexican diploid species geographically isolated from the other diploid A-genome species in potato relatives.</title>
        <authorList>
            <person name="Hosaka K."/>
        </authorList>
    </citation>
    <scope>NUCLEOTIDE SEQUENCE</scope>
    <source>
        <tissue evidence="1">Young leaves</tissue>
    </source>
</reference>
<evidence type="ECO:0000313" key="1">
    <source>
        <dbReference type="EMBL" id="WMV55164.1"/>
    </source>
</evidence>
<protein>
    <submittedName>
        <fullName evidence="1">Uncharacterized protein</fullName>
    </submittedName>
</protein>
<keyword evidence="2" id="KW-1185">Reference proteome</keyword>
<dbReference type="PANTHER" id="PTHR11439">
    <property type="entry name" value="GAG-POL-RELATED RETROTRANSPOSON"/>
    <property type="match status" value="1"/>
</dbReference>
<feature type="non-terminal residue" evidence="1">
    <location>
        <position position="1"/>
    </location>
</feature>
<dbReference type="AlphaFoldDB" id="A0AAF0V0U1"/>
<accession>A0AAF0V0U1</accession>
<organism evidence="1 2">
    <name type="scientific">Solanum verrucosum</name>
    <dbReference type="NCBI Taxonomy" id="315347"/>
    <lineage>
        <taxon>Eukaryota</taxon>
        <taxon>Viridiplantae</taxon>
        <taxon>Streptophyta</taxon>
        <taxon>Embryophyta</taxon>
        <taxon>Tracheophyta</taxon>
        <taxon>Spermatophyta</taxon>
        <taxon>Magnoliopsida</taxon>
        <taxon>eudicotyledons</taxon>
        <taxon>Gunneridae</taxon>
        <taxon>Pentapetalae</taxon>
        <taxon>asterids</taxon>
        <taxon>lamiids</taxon>
        <taxon>Solanales</taxon>
        <taxon>Solanaceae</taxon>
        <taxon>Solanoideae</taxon>
        <taxon>Solaneae</taxon>
        <taxon>Solanum</taxon>
    </lineage>
</organism>
<dbReference type="Proteomes" id="UP001234989">
    <property type="component" value="Chromosome 11"/>
</dbReference>
<name>A0AAF0V0U1_SOLVR</name>
<gene>
    <name evidence="1" type="ORF">MTR67_048549</name>
</gene>
<dbReference type="PANTHER" id="PTHR11439:SF499">
    <property type="entry name" value="PPC DOMAIN-CONTAINING PROTEIN"/>
    <property type="match status" value="1"/>
</dbReference>
<dbReference type="EMBL" id="CP133622">
    <property type="protein sequence ID" value="WMV55164.1"/>
    <property type="molecule type" value="Genomic_DNA"/>
</dbReference>
<dbReference type="CDD" id="cd09272">
    <property type="entry name" value="RNase_HI_RT_Ty1"/>
    <property type="match status" value="1"/>
</dbReference>
<sequence length="137" mass="15553">CDSDRDARSNTRRSVTGFAIKFGNYLISWKLKKQQTVSKSSVEAEYRSMATSVAETMWLLGFFKDLGVKLGQPVKVFSDSKSAIQIATNPIFHERTKHIEIDFHFIRDKAKEGLIDLVYVHTKDQQANLLTKALTKA</sequence>